<feature type="domain" description="NusB/RsmB/TIM44" evidence="2">
    <location>
        <begin position="14"/>
        <end position="137"/>
    </location>
</feature>
<proteinExistence type="predicted"/>
<organism evidence="3 4">
    <name type="scientific">Mycoplasmopsis pullorum</name>
    <dbReference type="NCBI Taxonomy" id="48003"/>
    <lineage>
        <taxon>Bacteria</taxon>
        <taxon>Bacillati</taxon>
        <taxon>Mycoplasmatota</taxon>
        <taxon>Mycoplasmoidales</taxon>
        <taxon>Metamycoplasmataceae</taxon>
        <taxon>Mycoplasmopsis</taxon>
    </lineage>
</organism>
<dbReference type="OrthoDB" id="389272at2"/>
<keyword evidence="1" id="KW-0694">RNA-binding</keyword>
<sequence length="152" mass="18343">MSNAPKLKNRRKLRKELVQVVYSFMLFNEKVNHLRAFEEFDFLDREQIEFLKYLENNQQFFQNLIIKFCDQNWPWDRIDPVVRAILLVACVEFFRISQPKIVINEAIEMVKSFFIPESLEVNKYAKFVNAVLQNIYKLLVIYESKELAKQQK</sequence>
<dbReference type="AlphaFoldDB" id="A0A1L4FSC8"/>
<dbReference type="KEGG" id="mpul:BLA55_02505"/>
<dbReference type="GO" id="GO:0006355">
    <property type="term" value="P:regulation of DNA-templated transcription"/>
    <property type="evidence" value="ECO:0007669"/>
    <property type="project" value="InterPro"/>
</dbReference>
<dbReference type="EMBL" id="CP017813">
    <property type="protein sequence ID" value="APJ38517.1"/>
    <property type="molecule type" value="Genomic_DNA"/>
</dbReference>
<evidence type="ECO:0000259" key="2">
    <source>
        <dbReference type="Pfam" id="PF01029"/>
    </source>
</evidence>
<name>A0A1L4FSC8_9BACT</name>
<evidence type="ECO:0000256" key="1">
    <source>
        <dbReference type="ARBA" id="ARBA00022884"/>
    </source>
</evidence>
<dbReference type="SUPFAM" id="SSF48013">
    <property type="entry name" value="NusB-like"/>
    <property type="match status" value="1"/>
</dbReference>
<keyword evidence="4" id="KW-1185">Reference proteome</keyword>
<protein>
    <recommendedName>
        <fullName evidence="2">NusB/RsmB/TIM44 domain-containing protein</fullName>
    </recommendedName>
</protein>
<reference evidence="4" key="1">
    <citation type="submission" date="2016-10" db="EMBL/GenBank/DDBJ databases">
        <authorList>
            <person name="Beylefeld A."/>
            <person name="Abolnik C."/>
        </authorList>
    </citation>
    <scope>NUCLEOTIDE SEQUENCE [LARGE SCALE GENOMIC DNA]</scope>
    <source>
        <strain evidence="4">B359_6</strain>
    </source>
</reference>
<gene>
    <name evidence="3" type="ORF">BLA55_02505</name>
</gene>
<dbReference type="STRING" id="48003.BLA55_02505"/>
<accession>A0A1L4FSC8</accession>
<evidence type="ECO:0000313" key="4">
    <source>
        <dbReference type="Proteomes" id="UP000184322"/>
    </source>
</evidence>
<dbReference type="Proteomes" id="UP000184322">
    <property type="component" value="Chromosome"/>
</dbReference>
<dbReference type="Gene3D" id="1.10.940.10">
    <property type="entry name" value="NusB-like"/>
    <property type="match status" value="1"/>
</dbReference>
<dbReference type="InterPro" id="IPR035926">
    <property type="entry name" value="NusB-like_sf"/>
</dbReference>
<evidence type="ECO:0000313" key="3">
    <source>
        <dbReference type="EMBL" id="APJ38517.1"/>
    </source>
</evidence>
<dbReference type="Pfam" id="PF01029">
    <property type="entry name" value="NusB"/>
    <property type="match status" value="1"/>
</dbReference>
<dbReference type="RefSeq" id="WP_073372520.1">
    <property type="nucleotide sequence ID" value="NZ_CP017813.1"/>
</dbReference>
<dbReference type="InterPro" id="IPR006027">
    <property type="entry name" value="NusB_RsmB_TIM44"/>
</dbReference>
<dbReference type="GO" id="GO:0003723">
    <property type="term" value="F:RNA binding"/>
    <property type="evidence" value="ECO:0007669"/>
    <property type="project" value="UniProtKB-KW"/>
</dbReference>